<evidence type="ECO:0000256" key="4">
    <source>
        <dbReference type="SAM" id="MobiDB-lite"/>
    </source>
</evidence>
<dbReference type="CDD" id="cd12148">
    <property type="entry name" value="fungal_TF_MHR"/>
    <property type="match status" value="1"/>
</dbReference>
<dbReference type="PROSITE" id="PS50048">
    <property type="entry name" value="ZN2_CY6_FUNGAL_2"/>
    <property type="match status" value="1"/>
</dbReference>
<dbReference type="GO" id="GO:0006351">
    <property type="term" value="P:DNA-templated transcription"/>
    <property type="evidence" value="ECO:0007669"/>
    <property type="project" value="InterPro"/>
</dbReference>
<dbReference type="SMART" id="SM00906">
    <property type="entry name" value="Fungal_trans"/>
    <property type="match status" value="1"/>
</dbReference>
<dbReference type="InterPro" id="IPR050613">
    <property type="entry name" value="Sec_Metabolite_Reg"/>
</dbReference>
<comment type="subcellular location">
    <subcellularLocation>
        <location evidence="1">Nucleus</location>
    </subcellularLocation>
</comment>
<feature type="region of interest" description="Disordered" evidence="4">
    <location>
        <begin position="1"/>
        <end position="22"/>
    </location>
</feature>
<dbReference type="GO" id="GO:0005634">
    <property type="term" value="C:nucleus"/>
    <property type="evidence" value="ECO:0007669"/>
    <property type="project" value="UniProtKB-SubCell"/>
</dbReference>
<dbReference type="Pfam" id="PF00172">
    <property type="entry name" value="Zn_clus"/>
    <property type="match status" value="1"/>
</dbReference>
<evidence type="ECO:0000256" key="3">
    <source>
        <dbReference type="ARBA" id="ARBA00023242"/>
    </source>
</evidence>
<dbReference type="GO" id="GO:0000981">
    <property type="term" value="F:DNA-binding transcription factor activity, RNA polymerase II-specific"/>
    <property type="evidence" value="ECO:0007669"/>
    <property type="project" value="InterPro"/>
</dbReference>
<accession>A0A8H4P0C8</accession>
<dbReference type="InterPro" id="IPR001138">
    <property type="entry name" value="Zn2Cys6_DnaBD"/>
</dbReference>
<feature type="compositionally biased region" description="Low complexity" evidence="4">
    <location>
        <begin position="101"/>
        <end position="113"/>
    </location>
</feature>
<comment type="caution">
    <text evidence="6">The sequence shown here is derived from an EMBL/GenBank/DDBJ whole genome shotgun (WGS) entry which is preliminary data.</text>
</comment>
<dbReference type="GO" id="GO:0008270">
    <property type="term" value="F:zinc ion binding"/>
    <property type="evidence" value="ECO:0007669"/>
    <property type="project" value="InterPro"/>
</dbReference>
<evidence type="ECO:0000313" key="7">
    <source>
        <dbReference type="Proteomes" id="UP000605986"/>
    </source>
</evidence>
<keyword evidence="7" id="KW-1185">Reference proteome</keyword>
<feature type="domain" description="Zn(2)-C6 fungal-type" evidence="5">
    <location>
        <begin position="31"/>
        <end position="59"/>
    </location>
</feature>
<dbReference type="InterPro" id="IPR007219">
    <property type="entry name" value="XnlR_reg_dom"/>
</dbReference>
<dbReference type="EMBL" id="JAADJG010000125">
    <property type="protein sequence ID" value="KAF4454425.1"/>
    <property type="molecule type" value="Genomic_DNA"/>
</dbReference>
<protein>
    <recommendedName>
        <fullName evidence="5">Zn(2)-C6 fungal-type domain-containing protein</fullName>
    </recommendedName>
</protein>
<dbReference type="Gene3D" id="4.10.240.10">
    <property type="entry name" value="Zn(2)-C6 fungal-type DNA-binding domain"/>
    <property type="match status" value="1"/>
</dbReference>
<dbReference type="GO" id="GO:0003677">
    <property type="term" value="F:DNA binding"/>
    <property type="evidence" value="ECO:0007669"/>
    <property type="project" value="InterPro"/>
</dbReference>
<organism evidence="6 7">
    <name type="scientific">Fusarium austroafricanum</name>
    <dbReference type="NCBI Taxonomy" id="2364996"/>
    <lineage>
        <taxon>Eukaryota</taxon>
        <taxon>Fungi</taxon>
        <taxon>Dikarya</taxon>
        <taxon>Ascomycota</taxon>
        <taxon>Pezizomycotina</taxon>
        <taxon>Sordariomycetes</taxon>
        <taxon>Hypocreomycetidae</taxon>
        <taxon>Hypocreales</taxon>
        <taxon>Nectriaceae</taxon>
        <taxon>Fusarium</taxon>
        <taxon>Fusarium concolor species complex</taxon>
    </lineage>
</organism>
<gene>
    <name evidence="6" type="ORF">F53441_3052</name>
</gene>
<dbReference type="AlphaFoldDB" id="A0A8H4P0C8"/>
<dbReference type="InterPro" id="IPR036864">
    <property type="entry name" value="Zn2-C6_fun-type_DNA-bd_sf"/>
</dbReference>
<dbReference type="SUPFAM" id="SSF57701">
    <property type="entry name" value="Zn2/Cys6 DNA-binding domain"/>
    <property type="match status" value="1"/>
</dbReference>
<evidence type="ECO:0000259" key="5">
    <source>
        <dbReference type="PROSITE" id="PS50048"/>
    </source>
</evidence>
<evidence type="ECO:0000313" key="6">
    <source>
        <dbReference type="EMBL" id="KAF4454425.1"/>
    </source>
</evidence>
<dbReference type="CDD" id="cd00067">
    <property type="entry name" value="GAL4"/>
    <property type="match status" value="1"/>
</dbReference>
<proteinExistence type="predicted"/>
<evidence type="ECO:0000256" key="1">
    <source>
        <dbReference type="ARBA" id="ARBA00004123"/>
    </source>
</evidence>
<reference evidence="6" key="1">
    <citation type="submission" date="2020-01" db="EMBL/GenBank/DDBJ databases">
        <title>Identification and distribution of gene clusters putatively required for synthesis of sphingolipid metabolism inhibitors in phylogenetically diverse species of the filamentous fungus Fusarium.</title>
        <authorList>
            <person name="Kim H.-S."/>
            <person name="Busman M."/>
            <person name="Brown D.W."/>
            <person name="Divon H."/>
            <person name="Uhlig S."/>
            <person name="Proctor R.H."/>
        </authorList>
    </citation>
    <scope>NUCLEOTIDE SEQUENCE</scope>
    <source>
        <strain evidence="6">NRRL 53441</strain>
    </source>
</reference>
<keyword evidence="3" id="KW-0539">Nucleus</keyword>
<evidence type="ECO:0000256" key="2">
    <source>
        <dbReference type="ARBA" id="ARBA00022723"/>
    </source>
</evidence>
<dbReference type="OrthoDB" id="2269373at2759"/>
<feature type="region of interest" description="Disordered" evidence="4">
    <location>
        <begin position="91"/>
        <end position="125"/>
    </location>
</feature>
<dbReference type="Proteomes" id="UP000605986">
    <property type="component" value="Unassembled WGS sequence"/>
</dbReference>
<dbReference type="SMART" id="SM00066">
    <property type="entry name" value="GAL4"/>
    <property type="match status" value="1"/>
</dbReference>
<dbReference type="PANTHER" id="PTHR31001">
    <property type="entry name" value="UNCHARACTERIZED TRANSCRIPTIONAL REGULATORY PROTEIN"/>
    <property type="match status" value="1"/>
</dbReference>
<sequence>MSAGSSDGQQLQDSPYHSDASAPQKPQRVLACNHCQHRKVKCNRIFPCNNCLKANIVCVPATPAPPRKRRAPNALLQERLKNLEALLQQYTSQESPKQDSSEVSAKSSSAPSPYNGCGSQTPTGPGKLVVQNGGYKFLDSYIWGKIYDNLQEMRHILDQDSSEDENCNAVDSPAPHEDVDLLLANASSLSLNDDAPLPFQILRLWQVFLDRVHPLTKMIHAPTTEHLIISAMTHYSQISHKDRALLYSIYLASIVCFSEADSMSMLGLRKDEAIQKFTMGLKTALNTVNFLRNYDMVVLQALVLYLISLQGRSNHDAVWILSGVIIRIAQKLGVHRDGEILGLTPFDTEMRRRVWWRIIVLDCMFAATSGMKPTLLPMGCDTKIPHNIDDADMSPESTVIQHKQGPTEMAFVLVLYNIVHFVKDHPMPDFEHILLGSQDAEPGTPEYQIYQESLSKLRSLADEMDKTIEEVEKKFCDPTRGPVHSLALALRPHILQEAQTMAIPIHETPEWGTEVNNPHDNFYRIWLKHNENAVSLYEISNGGRFIYAMKAHFHLDSVLFLAGQLAHRSPVGSFTERTWHLFDRFYYYHEELWNLSQRPHLQLARLLLKAWDARETALRQIGAHIDVPDCVPKLKAAVPQAGTPWMSSNDLCLQSVMSGNENSIDQMQMGGDTSTDMSQSANVPADWSMLDQYQSLDFQNPSLPFFSFFNSTTGW</sequence>
<dbReference type="PANTHER" id="PTHR31001:SF85">
    <property type="entry name" value="ZN(II)2CYS6 TRANSCRIPTION FACTOR (EUROFUNG)"/>
    <property type="match status" value="1"/>
</dbReference>
<keyword evidence="2" id="KW-0479">Metal-binding</keyword>
<name>A0A8H4P0C8_9HYPO</name>
<dbReference type="Pfam" id="PF04082">
    <property type="entry name" value="Fungal_trans"/>
    <property type="match status" value="1"/>
</dbReference>
<feature type="compositionally biased region" description="Polar residues" evidence="4">
    <location>
        <begin position="1"/>
        <end position="15"/>
    </location>
</feature>